<dbReference type="AlphaFoldDB" id="A0A7Y9NLF1"/>
<comment type="caution">
    <text evidence="1">The sequence shown here is derived from an EMBL/GenBank/DDBJ whole genome shotgun (WGS) entry which is preliminary data.</text>
</comment>
<evidence type="ECO:0000313" key="2">
    <source>
        <dbReference type="Proteomes" id="UP000534186"/>
    </source>
</evidence>
<accession>A0A7Y9NLF1</accession>
<proteinExistence type="predicted"/>
<gene>
    <name evidence="1" type="ORF">HDF12_001899</name>
</gene>
<reference evidence="1 2" key="1">
    <citation type="submission" date="2020-07" db="EMBL/GenBank/DDBJ databases">
        <title>Genomic Encyclopedia of Type Strains, Phase IV (KMG-V): Genome sequencing to study the core and pangenomes of soil and plant-associated prokaryotes.</title>
        <authorList>
            <person name="Whitman W."/>
        </authorList>
    </citation>
    <scope>NUCLEOTIDE SEQUENCE [LARGE SCALE GENOMIC DNA]</scope>
    <source>
        <strain evidence="1 2">M8UP30</strain>
    </source>
</reference>
<dbReference type="EMBL" id="JACCCV010000001">
    <property type="protein sequence ID" value="NYF51534.1"/>
    <property type="molecule type" value="Genomic_DNA"/>
</dbReference>
<protein>
    <submittedName>
        <fullName evidence="1">Uncharacterized protein</fullName>
    </submittedName>
</protein>
<organism evidence="1 2">
    <name type="scientific">Tunturiibacter lichenicola</name>
    <dbReference type="NCBI Taxonomy" id="2051959"/>
    <lineage>
        <taxon>Bacteria</taxon>
        <taxon>Pseudomonadati</taxon>
        <taxon>Acidobacteriota</taxon>
        <taxon>Terriglobia</taxon>
        <taxon>Terriglobales</taxon>
        <taxon>Acidobacteriaceae</taxon>
        <taxon>Tunturiibacter</taxon>
    </lineage>
</organism>
<sequence>MGDDWVAIKPPKNLEEMIDRWLSIKASLWGTV</sequence>
<evidence type="ECO:0000313" key="1">
    <source>
        <dbReference type="EMBL" id="NYF51534.1"/>
    </source>
</evidence>
<name>A0A7Y9NLF1_9BACT</name>
<dbReference type="Proteomes" id="UP000534186">
    <property type="component" value="Unassembled WGS sequence"/>
</dbReference>